<keyword evidence="2" id="KW-1185">Reference proteome</keyword>
<protein>
    <submittedName>
        <fullName evidence="1">Uncharacterized protein</fullName>
    </submittedName>
</protein>
<evidence type="ECO:0000313" key="2">
    <source>
        <dbReference type="Proteomes" id="UP000637628"/>
    </source>
</evidence>
<comment type="caution">
    <text evidence="1">The sequence shown here is derived from an EMBL/GenBank/DDBJ whole genome shotgun (WGS) entry which is preliminary data.</text>
</comment>
<dbReference type="RefSeq" id="WP_203730729.1">
    <property type="nucleotide sequence ID" value="NZ_BAAATX010000029.1"/>
</dbReference>
<accession>A0ABQ3Z2Z8</accession>
<evidence type="ECO:0000313" key="1">
    <source>
        <dbReference type="EMBL" id="GIE04193.1"/>
    </source>
</evidence>
<name>A0ABQ3Z2Z8_9ACTN</name>
<proteinExistence type="predicted"/>
<dbReference type="EMBL" id="BOML01000043">
    <property type="protein sequence ID" value="GIE04193.1"/>
    <property type="molecule type" value="Genomic_DNA"/>
</dbReference>
<reference evidence="1 2" key="1">
    <citation type="submission" date="2021-01" db="EMBL/GenBank/DDBJ databases">
        <title>Whole genome shotgun sequence of Actinoplanes durhamensis NBRC 14914.</title>
        <authorList>
            <person name="Komaki H."/>
            <person name="Tamura T."/>
        </authorList>
    </citation>
    <scope>NUCLEOTIDE SEQUENCE [LARGE SCALE GENOMIC DNA]</scope>
    <source>
        <strain evidence="1 2">NBRC 14914</strain>
    </source>
</reference>
<gene>
    <name evidence="1" type="ORF">Adu01nite_55430</name>
</gene>
<sequence length="116" mass="12201">MAANNNFDVDTSILAREFFQGFMGRVGDIGRNLKTELEAHPAFKAGRAATGEADEAVTALPKAVDVAPPVIEMLGALPKNGQQNMNDAGQIFANMEEELADSMGGTDTHADGGGRH</sequence>
<dbReference type="Proteomes" id="UP000637628">
    <property type="component" value="Unassembled WGS sequence"/>
</dbReference>
<organism evidence="1 2">
    <name type="scientific">Paractinoplanes durhamensis</name>
    <dbReference type="NCBI Taxonomy" id="113563"/>
    <lineage>
        <taxon>Bacteria</taxon>
        <taxon>Bacillati</taxon>
        <taxon>Actinomycetota</taxon>
        <taxon>Actinomycetes</taxon>
        <taxon>Micromonosporales</taxon>
        <taxon>Micromonosporaceae</taxon>
        <taxon>Paractinoplanes</taxon>
    </lineage>
</organism>